<dbReference type="InterPro" id="IPR006652">
    <property type="entry name" value="Kelch_1"/>
</dbReference>
<dbReference type="Gene3D" id="2.120.10.80">
    <property type="entry name" value="Kelch-type beta propeller"/>
    <property type="match status" value="4"/>
</dbReference>
<dbReference type="PANTHER" id="PTHR45632:SF3">
    <property type="entry name" value="KELCH-LIKE PROTEIN 32"/>
    <property type="match status" value="1"/>
</dbReference>
<proteinExistence type="predicted"/>
<dbReference type="Pfam" id="PF24981">
    <property type="entry name" value="Beta-prop_ATRN-LZTR1"/>
    <property type="match status" value="1"/>
</dbReference>
<dbReference type="AlphaFoldDB" id="A0AAW1P304"/>
<protein>
    <recommendedName>
        <fullName evidence="5">Attractin/MKLN-like beta-propeller domain-containing protein</fullName>
    </recommendedName>
</protein>
<dbReference type="Proteomes" id="UP001465755">
    <property type="component" value="Unassembled WGS sequence"/>
</dbReference>
<feature type="transmembrane region" description="Helical" evidence="4">
    <location>
        <begin position="42"/>
        <end position="67"/>
    </location>
</feature>
<dbReference type="SUPFAM" id="SSF117281">
    <property type="entry name" value="Kelch motif"/>
    <property type="match status" value="3"/>
</dbReference>
<keyword evidence="7" id="KW-1185">Reference proteome</keyword>
<keyword evidence="4" id="KW-1133">Transmembrane helix</keyword>
<organism evidence="6 7">
    <name type="scientific">Symbiochloris irregularis</name>
    <dbReference type="NCBI Taxonomy" id="706552"/>
    <lineage>
        <taxon>Eukaryota</taxon>
        <taxon>Viridiplantae</taxon>
        <taxon>Chlorophyta</taxon>
        <taxon>core chlorophytes</taxon>
        <taxon>Trebouxiophyceae</taxon>
        <taxon>Trebouxiales</taxon>
        <taxon>Trebouxiaceae</taxon>
        <taxon>Symbiochloris</taxon>
    </lineage>
</organism>
<keyword evidence="4" id="KW-0812">Transmembrane</keyword>
<dbReference type="SMART" id="SM00612">
    <property type="entry name" value="Kelch"/>
    <property type="match status" value="9"/>
</dbReference>
<comment type="caution">
    <text evidence="6">The sequence shown here is derived from an EMBL/GenBank/DDBJ whole genome shotgun (WGS) entry which is preliminary data.</text>
</comment>
<evidence type="ECO:0000259" key="5">
    <source>
        <dbReference type="Pfam" id="PF24981"/>
    </source>
</evidence>
<gene>
    <name evidence="6" type="ORF">WJX73_007021</name>
</gene>
<evidence type="ECO:0000313" key="6">
    <source>
        <dbReference type="EMBL" id="KAK9803074.1"/>
    </source>
</evidence>
<evidence type="ECO:0000313" key="7">
    <source>
        <dbReference type="Proteomes" id="UP001465755"/>
    </source>
</evidence>
<dbReference type="InterPro" id="IPR015915">
    <property type="entry name" value="Kelch-typ_b-propeller"/>
</dbReference>
<name>A0AAW1P304_9CHLO</name>
<sequence length="825" mass="87422">MNSFPCVQPIDSDPELLGSNPAFRNTSNSSFAHGRKRRAGGVLIPGLLGFVTLLSLALLGVAIWLGVEHHRQGDQIAAIQQSLGLRQFTTPEAQDYSLYSAGSNGGYLSTIPNVFLSTAAASPAGYNYEGSLFRGSGFWTAEPEIVTARADLGAAAVVDKIYLIGGKDSSNTILDAITAYDAVLDEDTNFTAMPQPRSRFAIATDNKTIYVVGGYQSSADETASKPQACMLAYNISGNSWSRGGCLSTARADACGAYLNGRLYVAGGIGQNGTVLASIEAYNPSNNSWSTVGRLPNAVSQAACSVLNSTLLAVAGGTFSNGTDSAQFLAFNPSSQNFTSLASLSSARFGLALIQLPSERLLAVGGGVHANGSQIGNHEVDEYDFTQDVWTVKAPISTQRFGFGSAYLDEGVYVVGGTIYCASITNDTTCNSGALASVEVYYDADHPSVYVHTRNPNQQIASVSNATQVLLLPSTQKVPGYTNLGSVTSGGGYWIDTPEMPASLSDISVVSYGNNVYIIGGITHEDTLCVDTLYSYSPELQLYTTLAPLPKPSCRGAATVLEGQIFVTGGFDSADETAVPVDTTYVYNISSNTWTTSRALIATARSDNCMAAINGKIYMTGGYSTNYTSTLDSTEVYDPNTNQWTPGSPLPTPRGDLFCDAVGDQFVVLGGFYDPTGQFLSDMQRTEVQALAVDTGIWSSLAPIPQARDDMAMAAMPGNRLLVMGGETNQGLTRDQIATHQTWEYLGDDNVWITKAPMTTSRFRFNGAFNGEAVYVFGGSSSSYCQSAGNGLEDCVDRPLNSGEAFFDSSDDSIFIYVQNATATGI</sequence>
<keyword evidence="1" id="KW-0880">Kelch repeat</keyword>
<dbReference type="InterPro" id="IPR056737">
    <property type="entry name" value="Beta-prop_ATRN-MKLN-like"/>
</dbReference>
<accession>A0AAW1P304</accession>
<evidence type="ECO:0000256" key="3">
    <source>
        <dbReference type="SAM" id="MobiDB-lite"/>
    </source>
</evidence>
<feature type="domain" description="Attractin/MKLN-like beta-propeller" evidence="5">
    <location>
        <begin position="209"/>
        <end position="435"/>
    </location>
</feature>
<dbReference type="Pfam" id="PF24681">
    <property type="entry name" value="Kelch_KLHDC2_KLHL20_DRC7"/>
    <property type="match status" value="1"/>
</dbReference>
<reference evidence="6 7" key="1">
    <citation type="journal article" date="2024" name="Nat. Commun.">
        <title>Phylogenomics reveals the evolutionary origins of lichenization in chlorophyte algae.</title>
        <authorList>
            <person name="Puginier C."/>
            <person name="Libourel C."/>
            <person name="Otte J."/>
            <person name="Skaloud P."/>
            <person name="Haon M."/>
            <person name="Grisel S."/>
            <person name="Petersen M."/>
            <person name="Berrin J.G."/>
            <person name="Delaux P.M."/>
            <person name="Dal Grande F."/>
            <person name="Keller J."/>
        </authorList>
    </citation>
    <scope>NUCLEOTIDE SEQUENCE [LARGE SCALE GENOMIC DNA]</scope>
    <source>
        <strain evidence="6 7">SAG 2036</strain>
    </source>
</reference>
<keyword evidence="2" id="KW-0677">Repeat</keyword>
<keyword evidence="4" id="KW-0472">Membrane</keyword>
<evidence type="ECO:0000256" key="1">
    <source>
        <dbReference type="ARBA" id="ARBA00022441"/>
    </source>
</evidence>
<dbReference type="EMBL" id="JALJOQ010000063">
    <property type="protein sequence ID" value="KAK9803074.1"/>
    <property type="molecule type" value="Genomic_DNA"/>
</dbReference>
<feature type="region of interest" description="Disordered" evidence="3">
    <location>
        <begin position="1"/>
        <end position="20"/>
    </location>
</feature>
<evidence type="ECO:0000256" key="4">
    <source>
        <dbReference type="SAM" id="Phobius"/>
    </source>
</evidence>
<evidence type="ECO:0000256" key="2">
    <source>
        <dbReference type="ARBA" id="ARBA00022737"/>
    </source>
</evidence>
<dbReference type="PANTHER" id="PTHR45632">
    <property type="entry name" value="LD33804P"/>
    <property type="match status" value="1"/>
</dbReference>